<evidence type="ECO:0000256" key="3">
    <source>
        <dbReference type="ARBA" id="ARBA00023163"/>
    </source>
</evidence>
<dbReference type="CDD" id="cd07377">
    <property type="entry name" value="WHTH_GntR"/>
    <property type="match status" value="1"/>
</dbReference>
<dbReference type="EMBL" id="QXDL01000169">
    <property type="protein sequence ID" value="RIH81499.1"/>
    <property type="molecule type" value="Genomic_DNA"/>
</dbReference>
<organism evidence="5 6">
    <name type="scientific">Calidithermus terrae</name>
    <dbReference type="NCBI Taxonomy" id="1408545"/>
    <lineage>
        <taxon>Bacteria</taxon>
        <taxon>Thermotogati</taxon>
        <taxon>Deinococcota</taxon>
        <taxon>Deinococci</taxon>
        <taxon>Thermales</taxon>
        <taxon>Thermaceae</taxon>
        <taxon>Calidithermus</taxon>
    </lineage>
</organism>
<evidence type="ECO:0000259" key="4">
    <source>
        <dbReference type="PROSITE" id="PS50949"/>
    </source>
</evidence>
<dbReference type="InterPro" id="IPR000524">
    <property type="entry name" value="Tscrpt_reg_HTH_GntR"/>
</dbReference>
<dbReference type="InterPro" id="IPR036388">
    <property type="entry name" value="WH-like_DNA-bd_sf"/>
</dbReference>
<dbReference type="Proteomes" id="UP000265715">
    <property type="component" value="Unassembled WGS sequence"/>
</dbReference>
<dbReference type="InterPro" id="IPR008920">
    <property type="entry name" value="TF_FadR/GntR_C"/>
</dbReference>
<evidence type="ECO:0000313" key="5">
    <source>
        <dbReference type="EMBL" id="RIH81499.1"/>
    </source>
</evidence>
<dbReference type="GO" id="GO:0003700">
    <property type="term" value="F:DNA-binding transcription factor activity"/>
    <property type="evidence" value="ECO:0007669"/>
    <property type="project" value="InterPro"/>
</dbReference>
<dbReference type="SMART" id="SM00345">
    <property type="entry name" value="HTH_GNTR"/>
    <property type="match status" value="1"/>
</dbReference>
<reference evidence="5 6" key="1">
    <citation type="submission" date="2018-08" db="EMBL/GenBank/DDBJ databases">
        <title>Meiothermus terrae DSM 26712 genome sequencing project.</title>
        <authorList>
            <person name="Da Costa M.S."/>
            <person name="Albuquerque L."/>
            <person name="Raposo P."/>
            <person name="Froufe H.J.C."/>
            <person name="Barroso C.S."/>
            <person name="Egas C."/>
        </authorList>
    </citation>
    <scope>NUCLEOTIDE SEQUENCE [LARGE SCALE GENOMIC DNA]</scope>
    <source>
        <strain evidence="5 6">DSM 26712</strain>
    </source>
</reference>
<dbReference type="Pfam" id="PF00392">
    <property type="entry name" value="GntR"/>
    <property type="match status" value="1"/>
</dbReference>
<dbReference type="SUPFAM" id="SSF46785">
    <property type="entry name" value="Winged helix' DNA-binding domain"/>
    <property type="match status" value="1"/>
</dbReference>
<dbReference type="SMART" id="SM00895">
    <property type="entry name" value="FCD"/>
    <property type="match status" value="1"/>
</dbReference>
<dbReference type="SUPFAM" id="SSF48008">
    <property type="entry name" value="GntR ligand-binding domain-like"/>
    <property type="match status" value="1"/>
</dbReference>
<evidence type="ECO:0000256" key="1">
    <source>
        <dbReference type="ARBA" id="ARBA00023015"/>
    </source>
</evidence>
<name>A0A399EEB8_9DEIN</name>
<comment type="caution">
    <text evidence="5">The sequence shown here is derived from an EMBL/GenBank/DDBJ whole genome shotgun (WGS) entry which is preliminary data.</text>
</comment>
<dbReference type="Gene3D" id="1.20.120.530">
    <property type="entry name" value="GntR ligand-binding domain-like"/>
    <property type="match status" value="1"/>
</dbReference>
<dbReference type="Gene3D" id="1.10.10.10">
    <property type="entry name" value="Winged helix-like DNA-binding domain superfamily/Winged helix DNA-binding domain"/>
    <property type="match status" value="1"/>
</dbReference>
<dbReference type="Pfam" id="PF07729">
    <property type="entry name" value="FCD"/>
    <property type="match status" value="1"/>
</dbReference>
<dbReference type="PANTHER" id="PTHR43537:SF24">
    <property type="entry name" value="GLUCONATE OPERON TRANSCRIPTIONAL REPRESSOR"/>
    <property type="match status" value="1"/>
</dbReference>
<keyword evidence="2" id="KW-0238">DNA-binding</keyword>
<dbReference type="InterPro" id="IPR011711">
    <property type="entry name" value="GntR_C"/>
</dbReference>
<keyword evidence="3" id="KW-0804">Transcription</keyword>
<dbReference type="OrthoDB" id="9781630at2"/>
<dbReference type="GO" id="GO:0003677">
    <property type="term" value="F:DNA binding"/>
    <property type="evidence" value="ECO:0007669"/>
    <property type="project" value="UniProtKB-KW"/>
</dbReference>
<protein>
    <submittedName>
        <fullName evidence="5">HTH-type transcriptional repressor RspR</fullName>
    </submittedName>
</protein>
<feature type="domain" description="HTH gntR-type" evidence="4">
    <location>
        <begin position="5"/>
        <end position="72"/>
    </location>
</feature>
<accession>A0A399EEB8</accession>
<evidence type="ECO:0000313" key="6">
    <source>
        <dbReference type="Proteomes" id="UP000265715"/>
    </source>
</evidence>
<gene>
    <name evidence="5" type="primary">rspR_5</name>
    <name evidence="5" type="ORF">Mterra_03119</name>
</gene>
<dbReference type="PROSITE" id="PS50949">
    <property type="entry name" value="HTH_GNTR"/>
    <property type="match status" value="1"/>
</dbReference>
<dbReference type="RefSeq" id="WP_119316065.1">
    <property type="nucleotide sequence ID" value="NZ_QXDL01000169.1"/>
</dbReference>
<dbReference type="AlphaFoldDB" id="A0A399EEB8"/>
<keyword evidence="1" id="KW-0805">Transcription regulation</keyword>
<sequence length="214" mass="23802">MLTRTTLNREAYKALRSAILGRKLPPGRKLVVRVLAEELGLSPTPIKEALAALEREGLVQAVPHRGYFVTNPSPEDIREIYSLREVLEGLAARLAVEHNGKTLPKQLERVLAQQRKAAQEGDLEAYGDLDLEFHKTLWEASRNKRLLAVAETIDGQIRLLINSSAVIPGRLPLSLAEHEAVLEAVSRHDAEAAEAAMRAHVQRAREALTRFFQS</sequence>
<dbReference type="PANTHER" id="PTHR43537">
    <property type="entry name" value="TRANSCRIPTIONAL REGULATOR, GNTR FAMILY"/>
    <property type="match status" value="1"/>
</dbReference>
<evidence type="ECO:0000256" key="2">
    <source>
        <dbReference type="ARBA" id="ARBA00023125"/>
    </source>
</evidence>
<dbReference type="InterPro" id="IPR036390">
    <property type="entry name" value="WH_DNA-bd_sf"/>
</dbReference>
<proteinExistence type="predicted"/>
<keyword evidence="6" id="KW-1185">Reference proteome</keyword>